<reference evidence="1" key="1">
    <citation type="submission" date="2021-02" db="EMBL/GenBank/DDBJ databases">
        <authorList>
            <person name="Bekaert M."/>
        </authorList>
    </citation>
    <scope>NUCLEOTIDE SEQUENCE</scope>
    <source>
        <strain evidence="1">IoA-00</strain>
    </source>
</reference>
<organism evidence="1 2">
    <name type="scientific">Lepeophtheirus salmonis</name>
    <name type="common">Salmon louse</name>
    <name type="synonym">Caligus salmonis</name>
    <dbReference type="NCBI Taxonomy" id="72036"/>
    <lineage>
        <taxon>Eukaryota</taxon>
        <taxon>Metazoa</taxon>
        <taxon>Ecdysozoa</taxon>
        <taxon>Arthropoda</taxon>
        <taxon>Crustacea</taxon>
        <taxon>Multicrustacea</taxon>
        <taxon>Hexanauplia</taxon>
        <taxon>Copepoda</taxon>
        <taxon>Siphonostomatoida</taxon>
        <taxon>Caligidae</taxon>
        <taxon>Lepeophtheirus</taxon>
    </lineage>
</organism>
<protein>
    <submittedName>
        <fullName evidence="1">(salmon louse) hypothetical protein</fullName>
    </submittedName>
</protein>
<dbReference type="Proteomes" id="UP000675881">
    <property type="component" value="Chromosome 12"/>
</dbReference>
<proteinExistence type="predicted"/>
<name>A0A7R8CGY1_LEPSM</name>
<dbReference type="EMBL" id="HG994591">
    <property type="protein sequence ID" value="CAF2819628.1"/>
    <property type="molecule type" value="Genomic_DNA"/>
</dbReference>
<keyword evidence="2" id="KW-1185">Reference proteome</keyword>
<dbReference type="AlphaFoldDB" id="A0A7R8CGY1"/>
<gene>
    <name evidence="1" type="ORF">LSAA_3602</name>
</gene>
<evidence type="ECO:0000313" key="2">
    <source>
        <dbReference type="Proteomes" id="UP000675881"/>
    </source>
</evidence>
<sequence length="125" mass="13843">MSRIGVHNHTGGVARVLVNKVVNLARDKATTSQAFAHFIATEAFVGVPKAVVGQLPNIQNLKRSVRNSRRIENQAPPNPLSLLELEITLQYAITHYGELFCLHDDKDGPGRQILFSTFKNLQLLS</sequence>
<accession>A0A7R8CGY1</accession>
<evidence type="ECO:0000313" key="1">
    <source>
        <dbReference type="EMBL" id="CAF2819628.1"/>
    </source>
</evidence>